<proteinExistence type="predicted"/>
<evidence type="ECO:0000256" key="1">
    <source>
        <dbReference type="SAM" id="SignalP"/>
    </source>
</evidence>
<dbReference type="EMBL" id="GBXM01025198">
    <property type="protein sequence ID" value="JAH83379.1"/>
    <property type="molecule type" value="Transcribed_RNA"/>
</dbReference>
<reference evidence="2" key="2">
    <citation type="journal article" date="2015" name="Fish Shellfish Immunol.">
        <title>Early steps in the European eel (Anguilla anguilla)-Vibrio vulnificus interaction in the gills: Role of the RtxA13 toxin.</title>
        <authorList>
            <person name="Callol A."/>
            <person name="Pajuelo D."/>
            <person name="Ebbesson L."/>
            <person name="Teles M."/>
            <person name="MacKenzie S."/>
            <person name="Amaro C."/>
        </authorList>
    </citation>
    <scope>NUCLEOTIDE SEQUENCE</scope>
</reference>
<name>A0A0E9VZ13_ANGAN</name>
<organism evidence="2">
    <name type="scientific">Anguilla anguilla</name>
    <name type="common">European freshwater eel</name>
    <name type="synonym">Muraena anguilla</name>
    <dbReference type="NCBI Taxonomy" id="7936"/>
    <lineage>
        <taxon>Eukaryota</taxon>
        <taxon>Metazoa</taxon>
        <taxon>Chordata</taxon>
        <taxon>Craniata</taxon>
        <taxon>Vertebrata</taxon>
        <taxon>Euteleostomi</taxon>
        <taxon>Actinopterygii</taxon>
        <taxon>Neopterygii</taxon>
        <taxon>Teleostei</taxon>
        <taxon>Anguilliformes</taxon>
        <taxon>Anguillidae</taxon>
        <taxon>Anguilla</taxon>
    </lineage>
</organism>
<keyword evidence="1" id="KW-0732">Signal</keyword>
<sequence length="96" mass="10368">MMSSSSSSNAWLLLCLSVRKVCTDQPVCSFALSASCRSLGQTHWSVPLPNMASVIPSSMAPGILLILQLPGGISQLRFFGLSQETVEKKKRGKNEQ</sequence>
<reference evidence="2" key="1">
    <citation type="submission" date="2014-11" db="EMBL/GenBank/DDBJ databases">
        <authorList>
            <person name="Amaro Gonzalez C."/>
        </authorList>
    </citation>
    <scope>NUCLEOTIDE SEQUENCE</scope>
</reference>
<feature type="chain" id="PRO_5002433954" description="Secreted protein" evidence="1">
    <location>
        <begin position="24"/>
        <end position="96"/>
    </location>
</feature>
<feature type="signal peptide" evidence="1">
    <location>
        <begin position="1"/>
        <end position="23"/>
    </location>
</feature>
<accession>A0A0E9VZ13</accession>
<dbReference type="AlphaFoldDB" id="A0A0E9VZ13"/>
<evidence type="ECO:0000313" key="2">
    <source>
        <dbReference type="EMBL" id="JAH83379.1"/>
    </source>
</evidence>
<evidence type="ECO:0008006" key="3">
    <source>
        <dbReference type="Google" id="ProtNLM"/>
    </source>
</evidence>
<protein>
    <recommendedName>
        <fullName evidence="3">Secreted protein</fullName>
    </recommendedName>
</protein>